<organism evidence="8">
    <name type="scientific">uncultured Desulfovibrio sp</name>
    <dbReference type="NCBI Taxonomy" id="167968"/>
    <lineage>
        <taxon>Bacteria</taxon>
        <taxon>Pseudomonadati</taxon>
        <taxon>Thermodesulfobacteriota</taxon>
        <taxon>Desulfovibrionia</taxon>
        <taxon>Desulfovibrionales</taxon>
        <taxon>Desulfovibrionaceae</taxon>
        <taxon>Desulfovibrio</taxon>
        <taxon>environmental samples</taxon>
    </lineage>
</organism>
<comment type="subcellular location">
    <subcellularLocation>
        <location evidence="1">Membrane</location>
        <topology evidence="1">Single-pass membrane protein</topology>
    </subcellularLocation>
</comment>
<name>A0A212KL02_9BACT</name>
<keyword evidence="6" id="KW-0175">Coiled coil</keyword>
<evidence type="ECO:0000256" key="3">
    <source>
        <dbReference type="ARBA" id="ARBA00022692"/>
    </source>
</evidence>
<accession>A0A212KL02</accession>
<evidence type="ECO:0000313" key="8">
    <source>
        <dbReference type="EMBL" id="SBW12328.1"/>
    </source>
</evidence>
<dbReference type="InterPro" id="IPR023353">
    <property type="entry name" value="LemA-like_dom_sf"/>
</dbReference>
<dbReference type="RefSeq" id="WP_227118374.1">
    <property type="nucleotide sequence ID" value="NZ_LT598928.1"/>
</dbReference>
<comment type="similarity">
    <text evidence="2">Belongs to the LemA family.</text>
</comment>
<keyword evidence="3 7" id="KW-0812">Transmembrane</keyword>
<proteinExistence type="inferred from homology"/>
<dbReference type="GO" id="GO:0016020">
    <property type="term" value="C:membrane"/>
    <property type="evidence" value="ECO:0007669"/>
    <property type="project" value="UniProtKB-SubCell"/>
</dbReference>
<keyword evidence="4 7" id="KW-1133">Transmembrane helix</keyword>
<evidence type="ECO:0000256" key="7">
    <source>
        <dbReference type="SAM" id="Phobius"/>
    </source>
</evidence>
<dbReference type="PANTHER" id="PTHR34478">
    <property type="entry name" value="PROTEIN LEMA"/>
    <property type="match status" value="1"/>
</dbReference>
<sequence>MSTGILIAIGGAVVVFAVIVALYNALVRGKNMVDEAWSSIDVQLKRRHDLVPNLVSAVRQYASHEKSLFEEVSAARARSLSVQGDVAAQAKAENLLSGALGKLFAIAEAYPELKASENYRQLQQSLATLEDEIQMARRYYNGAAREQNDRVRQFPGNLVAGFFHFAPVAYFELDSSAERAVPNVGAQ</sequence>
<evidence type="ECO:0000256" key="2">
    <source>
        <dbReference type="ARBA" id="ARBA00008854"/>
    </source>
</evidence>
<dbReference type="AlphaFoldDB" id="A0A212KL02"/>
<dbReference type="Gene3D" id="1.20.1440.20">
    <property type="entry name" value="LemA-like domain"/>
    <property type="match status" value="1"/>
</dbReference>
<dbReference type="InterPro" id="IPR007156">
    <property type="entry name" value="MamQ_LemA"/>
</dbReference>
<keyword evidence="5 7" id="KW-0472">Membrane</keyword>
<feature type="coiled-coil region" evidence="6">
    <location>
        <begin position="112"/>
        <end position="146"/>
    </location>
</feature>
<gene>
    <name evidence="8" type="primary">lemA</name>
    <name evidence="8" type="ORF">KM92DES2_20441</name>
</gene>
<dbReference type="EMBL" id="FLUP01000002">
    <property type="protein sequence ID" value="SBW12328.1"/>
    <property type="molecule type" value="Genomic_DNA"/>
</dbReference>
<dbReference type="PANTHER" id="PTHR34478:SF2">
    <property type="entry name" value="MEMBRANE PROTEIN"/>
    <property type="match status" value="1"/>
</dbReference>
<evidence type="ECO:0000256" key="4">
    <source>
        <dbReference type="ARBA" id="ARBA00022989"/>
    </source>
</evidence>
<evidence type="ECO:0000256" key="6">
    <source>
        <dbReference type="SAM" id="Coils"/>
    </source>
</evidence>
<evidence type="ECO:0000256" key="5">
    <source>
        <dbReference type="ARBA" id="ARBA00023136"/>
    </source>
</evidence>
<dbReference type="Pfam" id="PF04011">
    <property type="entry name" value="LemA"/>
    <property type="match status" value="1"/>
</dbReference>
<evidence type="ECO:0000256" key="1">
    <source>
        <dbReference type="ARBA" id="ARBA00004167"/>
    </source>
</evidence>
<dbReference type="SUPFAM" id="SSF140478">
    <property type="entry name" value="LemA-like"/>
    <property type="match status" value="1"/>
</dbReference>
<reference evidence="8" key="1">
    <citation type="submission" date="2016-04" db="EMBL/GenBank/DDBJ databases">
        <authorList>
            <person name="Evans L.H."/>
            <person name="Alamgir A."/>
            <person name="Owens N."/>
            <person name="Weber N.D."/>
            <person name="Virtaneva K."/>
            <person name="Barbian K."/>
            <person name="Babar A."/>
            <person name="Rosenke K."/>
        </authorList>
    </citation>
    <scope>NUCLEOTIDE SEQUENCE</scope>
    <source>
        <strain evidence="8">92-2</strain>
    </source>
</reference>
<protein>
    <submittedName>
        <fullName evidence="8">Protein LemA</fullName>
    </submittedName>
</protein>
<feature type="transmembrane region" description="Helical" evidence="7">
    <location>
        <begin position="6"/>
        <end position="26"/>
    </location>
</feature>